<keyword evidence="3" id="KW-1185">Reference proteome</keyword>
<name>A0ABV7HNT4_9GAMM</name>
<evidence type="ECO:0000313" key="3">
    <source>
        <dbReference type="Proteomes" id="UP001595548"/>
    </source>
</evidence>
<dbReference type="EMBL" id="JBHRTL010000001">
    <property type="protein sequence ID" value="MFC3153800.1"/>
    <property type="molecule type" value="Genomic_DNA"/>
</dbReference>
<protein>
    <submittedName>
        <fullName evidence="2">Uncharacterized protein</fullName>
    </submittedName>
</protein>
<reference evidence="3" key="1">
    <citation type="journal article" date="2019" name="Int. J. Syst. Evol. Microbiol.">
        <title>The Global Catalogue of Microorganisms (GCM) 10K type strain sequencing project: providing services to taxonomists for standard genome sequencing and annotation.</title>
        <authorList>
            <consortium name="The Broad Institute Genomics Platform"/>
            <consortium name="The Broad Institute Genome Sequencing Center for Infectious Disease"/>
            <person name="Wu L."/>
            <person name="Ma J."/>
        </authorList>
    </citation>
    <scope>NUCLEOTIDE SEQUENCE [LARGE SCALE GENOMIC DNA]</scope>
    <source>
        <strain evidence="3">KCTC 52141</strain>
    </source>
</reference>
<dbReference type="Proteomes" id="UP001595548">
    <property type="component" value="Unassembled WGS sequence"/>
</dbReference>
<feature type="transmembrane region" description="Helical" evidence="1">
    <location>
        <begin position="21"/>
        <end position="40"/>
    </location>
</feature>
<proteinExistence type="predicted"/>
<evidence type="ECO:0000313" key="2">
    <source>
        <dbReference type="EMBL" id="MFC3153800.1"/>
    </source>
</evidence>
<keyword evidence="1" id="KW-0812">Transmembrane</keyword>
<dbReference type="RefSeq" id="WP_382413762.1">
    <property type="nucleotide sequence ID" value="NZ_AP031500.1"/>
</dbReference>
<organism evidence="2 3">
    <name type="scientific">Gilvimarinus japonicus</name>
    <dbReference type="NCBI Taxonomy" id="1796469"/>
    <lineage>
        <taxon>Bacteria</taxon>
        <taxon>Pseudomonadati</taxon>
        <taxon>Pseudomonadota</taxon>
        <taxon>Gammaproteobacteria</taxon>
        <taxon>Cellvibrionales</taxon>
        <taxon>Cellvibrionaceae</taxon>
        <taxon>Gilvimarinus</taxon>
    </lineage>
</organism>
<evidence type="ECO:0000256" key="1">
    <source>
        <dbReference type="SAM" id="Phobius"/>
    </source>
</evidence>
<keyword evidence="1" id="KW-1133">Transmembrane helix</keyword>
<keyword evidence="1" id="KW-0472">Membrane</keyword>
<sequence>MGVIKRRLRMALRFKALLVHLLISSAILLGVVAVIYWWWFPGALIKLGAMEGLAIIALVDIVLGPLLTFIVFNPTKKTLKLDLSIIALLQLCGLAYGLLQLESQRVVAQILMGDQLHIVHKTEMVDAGHKVADIKEKFGEVPVSAFYNVFEAPGLVRGELAAIALREGEPLYQIKYYLVIAKAKEDAGLKSRLDFWLSRLEYDKEEGCYWVELIDKYVEGKACFSADGDVLTVEAY</sequence>
<accession>A0ABV7HNT4</accession>
<comment type="caution">
    <text evidence="2">The sequence shown here is derived from an EMBL/GenBank/DDBJ whole genome shotgun (WGS) entry which is preliminary data.</text>
</comment>
<feature type="transmembrane region" description="Helical" evidence="1">
    <location>
        <begin position="52"/>
        <end position="72"/>
    </location>
</feature>
<gene>
    <name evidence="2" type="ORF">ACFOEB_01165</name>
</gene>